<dbReference type="PANTHER" id="PTHR48101">
    <property type="entry name" value="METHYLMALONYL-COA MUTASE, MITOCHONDRIAL-RELATED"/>
    <property type="match status" value="1"/>
</dbReference>
<dbReference type="SUPFAM" id="SSF51703">
    <property type="entry name" value="Cobalamin (vitamin B12)-dependent enzymes"/>
    <property type="match status" value="1"/>
</dbReference>
<keyword evidence="10" id="KW-1185">Reference proteome</keyword>
<protein>
    <submittedName>
        <fullName evidence="9">Fused isobutyryl-CoA mutase</fullName>
    </submittedName>
</protein>
<dbReference type="InterPro" id="IPR006098">
    <property type="entry name" value="MMCoA_mutase_a_cat"/>
</dbReference>
<feature type="compositionally biased region" description="Basic and acidic residues" evidence="7">
    <location>
        <begin position="930"/>
        <end position="948"/>
    </location>
</feature>
<dbReference type="Pfam" id="PF03308">
    <property type="entry name" value="MeaB"/>
    <property type="match status" value="1"/>
</dbReference>
<keyword evidence="6" id="KW-0170">Cobalt</keyword>
<dbReference type="InterPro" id="IPR006099">
    <property type="entry name" value="MeMalonylCoA_mutase_a/b_cat"/>
</dbReference>
<accession>A0A6V8MED4</accession>
<comment type="caution">
    <text evidence="9">The sequence shown here is derived from an EMBL/GenBank/DDBJ whole genome shotgun (WGS) entry which is preliminary data.</text>
</comment>
<dbReference type="InterPro" id="IPR033379">
    <property type="entry name" value="Acid_Pase_AS"/>
</dbReference>
<sequence>MKADLKARPYRILTAVAAYDGHDASILALNRALLSGAVPVEVIYLGFNMTGAQIAGAALQEGVHAIAISSYNGGHLQFFPHLVRRLAELGIAETLVVGGGGGTILPADAEILERAGVEKIYGPGWALDAVAADLCNRIAARNNHDCPSPPLPDPAAQGIDPVTLARLLTLAESPELPPQVAEWLAGTPAGSAKVVAVAGDGGAGKSTTIDELIRRLLENLPDLRIAILANDPTTARHGTPSAFLADRVRMNQIYHDRVWLRSVATGSPYAPLSPALPTLLKVLRRADFGLILVETPGTGQTGLDLAALDADLLIYLKTREYGSGLQLEKDQLLRDADLVVLNKADLEGAEAAFGEMQGVLSGFGKGPALFATTAKAARDPGLDLLAAGLCRRLGWEFPQAPAASDIFSYAKQRVLVPHRRRAYLAEIAERVRAYDRWTKEQLRLVRENPADLSRLAPECGRLLNEWPQQWQELSLQAARAQGVEPYVESLNGLKLPRVALPDPEDRAESLRFLLEEGLPGSFPFATGCFPYRTASAGETTRQFAGLRGPEETNRRLHFLARGVARPRLSIAFDGITLYGADSDEDPGSIGKIGEGGVAIDSWEDLKLVLEGFSIPEISTSMTINGPAPILLAMYFVAAQELELERAEREGGRPLAEAEREELKRRTLKELRGTLQADILKEVQAQNENIFQPDFAIKLLGDIQEWFIANGVRKFYSLSISGYHIGEAGASPVQEIAFTLANGFTYLENFLARGMAVDAFAPSFSFFFRVSHEAEWLAYGAVCRKIWAIALRDVYGAQARSQLFKFHTQTSGRALQAEEWDTLNPLRMGYHALLGLLANTNSLHVDSADEPMTTPGEKWVRQATMVPNFLREEAEGFLVQNLLSGSYAFRALMAEVQARVLQEFDRLDQLGGVLPATELGYQRRMIAEQSTRYEEQRRRPTPDHPDAPRRRIIGYNAFELPTGDPGKYPPVAELARPGAEDAERQLKRLAAFKERHREDAPRYLARLREVALNEGNVFGELLETVKHASLGQITQTLAQVGGRYRKMV</sequence>
<dbReference type="GO" id="GO:0004494">
    <property type="term" value="F:methylmalonyl-CoA mutase activity"/>
    <property type="evidence" value="ECO:0007669"/>
    <property type="project" value="InterPro"/>
</dbReference>
<dbReference type="PROSITE" id="PS51332">
    <property type="entry name" value="B12_BINDING"/>
    <property type="match status" value="1"/>
</dbReference>
<evidence type="ECO:0000256" key="3">
    <source>
        <dbReference type="ARBA" id="ARBA00022628"/>
    </source>
</evidence>
<evidence type="ECO:0000256" key="5">
    <source>
        <dbReference type="ARBA" id="ARBA00023235"/>
    </source>
</evidence>
<dbReference type="PROSITE" id="PS00778">
    <property type="entry name" value="HIS_ACID_PHOSPHAT_2"/>
    <property type="match status" value="1"/>
</dbReference>
<name>A0A6V8MED4_9BACT</name>
<organism evidence="9 10">
    <name type="scientific">Geomonas silvestris</name>
    <dbReference type="NCBI Taxonomy" id="2740184"/>
    <lineage>
        <taxon>Bacteria</taxon>
        <taxon>Pseudomonadati</taxon>
        <taxon>Thermodesulfobacteriota</taxon>
        <taxon>Desulfuromonadia</taxon>
        <taxon>Geobacterales</taxon>
        <taxon>Geobacteraceae</taxon>
        <taxon>Geomonas</taxon>
    </lineage>
</organism>
<dbReference type="AlphaFoldDB" id="A0A6V8MED4"/>
<comment type="cofactor">
    <cofactor evidence="1">
        <name>adenosylcob(III)alamin</name>
        <dbReference type="ChEBI" id="CHEBI:18408"/>
    </cofactor>
</comment>
<evidence type="ECO:0000256" key="2">
    <source>
        <dbReference type="ARBA" id="ARBA00008465"/>
    </source>
</evidence>
<keyword evidence="5" id="KW-0413">Isomerase</keyword>
<evidence type="ECO:0000256" key="1">
    <source>
        <dbReference type="ARBA" id="ARBA00001922"/>
    </source>
</evidence>
<dbReference type="Gene3D" id="3.40.50.280">
    <property type="entry name" value="Cobalamin-binding domain"/>
    <property type="match status" value="1"/>
</dbReference>
<keyword evidence="4" id="KW-0479">Metal-binding</keyword>
<dbReference type="NCBIfam" id="TIGR00640">
    <property type="entry name" value="acid_CoA_mut_C"/>
    <property type="match status" value="1"/>
</dbReference>
<gene>
    <name evidence="9" type="primary">mcm</name>
    <name evidence="9" type="ORF">GMST_06830</name>
</gene>
<dbReference type="Pfam" id="PF02310">
    <property type="entry name" value="B12-binding"/>
    <property type="match status" value="1"/>
</dbReference>
<dbReference type="NCBIfam" id="TIGR00641">
    <property type="entry name" value="acid_CoA_mut_N"/>
    <property type="match status" value="1"/>
</dbReference>
<dbReference type="RefSeq" id="WP_183353198.1">
    <property type="nucleotide sequence ID" value="NZ_BLXX01000001.1"/>
</dbReference>
<feature type="region of interest" description="Disordered" evidence="7">
    <location>
        <begin position="927"/>
        <end position="949"/>
    </location>
</feature>
<evidence type="ECO:0000256" key="6">
    <source>
        <dbReference type="ARBA" id="ARBA00023285"/>
    </source>
</evidence>
<dbReference type="SUPFAM" id="SSF52242">
    <property type="entry name" value="Cobalamin (vitamin B12)-binding domain"/>
    <property type="match status" value="1"/>
</dbReference>
<feature type="domain" description="B12-binding" evidence="8">
    <location>
        <begin position="9"/>
        <end position="145"/>
    </location>
</feature>
<proteinExistence type="inferred from homology"/>
<dbReference type="EMBL" id="BLXX01000001">
    <property type="protein sequence ID" value="GFO58358.1"/>
    <property type="molecule type" value="Genomic_DNA"/>
</dbReference>
<evidence type="ECO:0000256" key="7">
    <source>
        <dbReference type="SAM" id="MobiDB-lite"/>
    </source>
</evidence>
<evidence type="ECO:0000259" key="8">
    <source>
        <dbReference type="PROSITE" id="PS51332"/>
    </source>
</evidence>
<dbReference type="Gene3D" id="3.20.20.240">
    <property type="entry name" value="Methylmalonyl-CoA mutase"/>
    <property type="match status" value="1"/>
</dbReference>
<dbReference type="Gene3D" id="3.40.50.300">
    <property type="entry name" value="P-loop containing nucleotide triphosphate hydrolases"/>
    <property type="match status" value="1"/>
</dbReference>
<comment type="similarity">
    <text evidence="2">Belongs to the methylmalonyl-CoA mutase family.</text>
</comment>
<keyword evidence="3" id="KW-0846">Cobalamin</keyword>
<dbReference type="InterPro" id="IPR006159">
    <property type="entry name" value="Acid_CoA_mut_C"/>
</dbReference>
<dbReference type="SUPFAM" id="SSF52540">
    <property type="entry name" value="P-loop containing nucleoside triphosphate hydrolases"/>
    <property type="match status" value="1"/>
</dbReference>
<dbReference type="GO" id="GO:0031419">
    <property type="term" value="F:cobalamin binding"/>
    <property type="evidence" value="ECO:0007669"/>
    <property type="project" value="UniProtKB-KW"/>
</dbReference>
<evidence type="ECO:0000313" key="10">
    <source>
        <dbReference type="Proteomes" id="UP000556026"/>
    </source>
</evidence>
<evidence type="ECO:0000313" key="9">
    <source>
        <dbReference type="EMBL" id="GFO58358.1"/>
    </source>
</evidence>
<dbReference type="InterPro" id="IPR036724">
    <property type="entry name" value="Cobalamin-bd_sf"/>
</dbReference>
<evidence type="ECO:0000256" key="4">
    <source>
        <dbReference type="ARBA" id="ARBA00022723"/>
    </source>
</evidence>
<dbReference type="PANTHER" id="PTHR48101:SF1">
    <property type="entry name" value="METHYLMALONYL-COA MUTASE, LARGE SUBUNIT"/>
    <property type="match status" value="1"/>
</dbReference>
<dbReference type="GO" id="GO:0046872">
    <property type="term" value="F:metal ion binding"/>
    <property type="evidence" value="ECO:0007669"/>
    <property type="project" value="UniProtKB-KW"/>
</dbReference>
<reference evidence="10" key="1">
    <citation type="submission" date="2020-06" db="EMBL/GenBank/DDBJ databases">
        <title>Draft genomic sequence of Geomonas sp. Red330.</title>
        <authorList>
            <person name="Itoh H."/>
            <person name="Zhenxing X."/>
            <person name="Ushijima N."/>
            <person name="Masuda Y."/>
            <person name="Shiratori Y."/>
            <person name="Senoo K."/>
        </authorList>
    </citation>
    <scope>NUCLEOTIDE SEQUENCE [LARGE SCALE GENOMIC DNA]</scope>
    <source>
        <strain evidence="10">Red330</strain>
    </source>
</reference>
<dbReference type="InterPro" id="IPR006158">
    <property type="entry name" value="Cobalamin-bd"/>
</dbReference>
<dbReference type="Pfam" id="PF01642">
    <property type="entry name" value="MM_CoA_mutase"/>
    <property type="match status" value="2"/>
</dbReference>
<dbReference type="InterPro" id="IPR016176">
    <property type="entry name" value="Cbl-dep_enz_cat"/>
</dbReference>
<dbReference type="InterPro" id="IPR027417">
    <property type="entry name" value="P-loop_NTPase"/>
</dbReference>
<dbReference type="Proteomes" id="UP000556026">
    <property type="component" value="Unassembled WGS sequence"/>
</dbReference>